<protein>
    <submittedName>
        <fullName evidence="10">Cytochrome C peroxidase</fullName>
    </submittedName>
</protein>
<dbReference type="InterPro" id="IPR004852">
    <property type="entry name" value="Di-haem_cyt_c_peroxidsae"/>
</dbReference>
<evidence type="ECO:0000256" key="6">
    <source>
        <dbReference type="PROSITE-ProRule" id="PRU00433"/>
    </source>
</evidence>
<name>A0A6M2BMY5_9GAMM</name>
<dbReference type="InterPro" id="IPR036909">
    <property type="entry name" value="Cyt_c-like_dom_sf"/>
</dbReference>
<feature type="compositionally biased region" description="Low complexity" evidence="7">
    <location>
        <begin position="33"/>
        <end position="42"/>
    </location>
</feature>
<dbReference type="GO" id="GO:0009055">
    <property type="term" value="F:electron transfer activity"/>
    <property type="evidence" value="ECO:0007669"/>
    <property type="project" value="InterPro"/>
</dbReference>
<dbReference type="Proteomes" id="UP000472676">
    <property type="component" value="Unassembled WGS sequence"/>
</dbReference>
<dbReference type="SUPFAM" id="SSF46626">
    <property type="entry name" value="Cytochrome c"/>
    <property type="match status" value="2"/>
</dbReference>
<dbReference type="GO" id="GO:0046872">
    <property type="term" value="F:metal ion binding"/>
    <property type="evidence" value="ECO:0007669"/>
    <property type="project" value="UniProtKB-KW"/>
</dbReference>
<feature type="region of interest" description="Disordered" evidence="7">
    <location>
        <begin position="350"/>
        <end position="375"/>
    </location>
</feature>
<gene>
    <name evidence="10" type="ORF">G7Y85_01980</name>
</gene>
<dbReference type="GO" id="GO:0030313">
    <property type="term" value="C:cell envelope"/>
    <property type="evidence" value="ECO:0007669"/>
    <property type="project" value="UniProtKB-SubCell"/>
</dbReference>
<evidence type="ECO:0000313" key="10">
    <source>
        <dbReference type="EMBL" id="NGY03525.1"/>
    </source>
</evidence>
<dbReference type="AlphaFoldDB" id="A0A6M2BMY5"/>
<feature type="signal peptide" evidence="8">
    <location>
        <begin position="1"/>
        <end position="28"/>
    </location>
</feature>
<evidence type="ECO:0000256" key="7">
    <source>
        <dbReference type="SAM" id="MobiDB-lite"/>
    </source>
</evidence>
<dbReference type="GO" id="GO:0004130">
    <property type="term" value="F:cytochrome-c peroxidase activity"/>
    <property type="evidence" value="ECO:0007669"/>
    <property type="project" value="TreeGrafter"/>
</dbReference>
<evidence type="ECO:0000256" key="1">
    <source>
        <dbReference type="ARBA" id="ARBA00004196"/>
    </source>
</evidence>
<dbReference type="InterPro" id="IPR009056">
    <property type="entry name" value="Cyt_c-like_dom"/>
</dbReference>
<keyword evidence="5 6" id="KW-0408">Iron</keyword>
<dbReference type="PANTHER" id="PTHR30600">
    <property type="entry name" value="CYTOCHROME C PEROXIDASE-RELATED"/>
    <property type="match status" value="1"/>
</dbReference>
<sequence length="527" mass="54522">MPTPSLPRIFPASAMLLCAVLAACGGGAADSGTAAQGTTPTTPATPTPPAPTPTALDQTLRTRIDALQLSGNPAANLGVENIDDPLPQLGMRLFYSKSLGGNFDSACVSCHHPDLGGGDRLSLPVGVAAIDADLLGPGREAADGVLRVGRNAPTTFNAALADRALFDDGRVESLNPQPGANGAGGGIRTPDSAFGVADPNAGSTLPAAQSRFPIVTPEEMLGTLLPNADHDTVRTHLAQRIGGYGAAAGELARNNWLPLFQSAFGIAGNARSLVTDASIATAIGAYERSQLFVDTDWRRYVEGDLTAISDAAKRGATLFLTPANQGGAGCNACHRGDLFSDQNFHTVAFPQIGPGKGDGANGDDDFGRERESGNATDQYAYRTPSLLNVALSAPYGHAGAYATLTDVVNHYRNPRGSVANYVNQHDWCVLSQFADLSTASCNALFPDAAANSNAALAKLQADRNAGRLSIPNIQISDGDVADIVAFLNTLTDRCAADASCRARWIPPRDGGPDGEQLDAVDVNGNPL</sequence>
<keyword evidence="11" id="KW-1185">Reference proteome</keyword>
<feature type="compositionally biased region" description="Pro residues" evidence="7">
    <location>
        <begin position="43"/>
        <end position="52"/>
    </location>
</feature>
<organism evidence="10 11">
    <name type="scientific">Solimonas terrae</name>
    <dbReference type="NCBI Taxonomy" id="1396819"/>
    <lineage>
        <taxon>Bacteria</taxon>
        <taxon>Pseudomonadati</taxon>
        <taxon>Pseudomonadota</taxon>
        <taxon>Gammaproteobacteria</taxon>
        <taxon>Nevskiales</taxon>
        <taxon>Nevskiaceae</taxon>
        <taxon>Solimonas</taxon>
    </lineage>
</organism>
<evidence type="ECO:0000259" key="9">
    <source>
        <dbReference type="PROSITE" id="PS51007"/>
    </source>
</evidence>
<evidence type="ECO:0000256" key="8">
    <source>
        <dbReference type="SAM" id="SignalP"/>
    </source>
</evidence>
<reference evidence="10 11" key="1">
    <citation type="journal article" date="2014" name="Int. J. Syst. Evol. Microbiol.">
        <title>Solimonas terrae sp. nov., isolated from soil.</title>
        <authorList>
            <person name="Kim S.J."/>
            <person name="Moon J.Y."/>
            <person name="Weon H.Y."/>
            <person name="Ahn J.H."/>
            <person name="Chen W.M."/>
            <person name="Kwon S.W."/>
        </authorList>
    </citation>
    <scope>NUCLEOTIDE SEQUENCE [LARGE SCALE GENOMIC DNA]</scope>
    <source>
        <strain evidence="10 11">KIS83-12</strain>
    </source>
</reference>
<feature type="chain" id="PRO_5026952085" evidence="8">
    <location>
        <begin position="29"/>
        <end position="527"/>
    </location>
</feature>
<feature type="domain" description="Cytochrome c" evidence="9">
    <location>
        <begin position="310"/>
        <end position="491"/>
    </location>
</feature>
<dbReference type="InterPro" id="IPR051395">
    <property type="entry name" value="Cytochrome_c_Peroxidase/MauG"/>
</dbReference>
<keyword evidence="4" id="KW-0560">Oxidoreductase</keyword>
<feature type="region of interest" description="Disordered" evidence="7">
    <location>
        <begin position="30"/>
        <end position="54"/>
    </location>
</feature>
<dbReference type="Gene3D" id="1.10.760.10">
    <property type="entry name" value="Cytochrome c-like domain"/>
    <property type="match status" value="2"/>
</dbReference>
<dbReference type="Pfam" id="PF03150">
    <property type="entry name" value="CCP_MauG"/>
    <property type="match status" value="1"/>
</dbReference>
<keyword evidence="2 6" id="KW-0349">Heme</keyword>
<accession>A0A6M2BMY5</accession>
<evidence type="ECO:0000256" key="2">
    <source>
        <dbReference type="ARBA" id="ARBA00022617"/>
    </source>
</evidence>
<dbReference type="EMBL" id="JAAMOW010000001">
    <property type="protein sequence ID" value="NGY03525.1"/>
    <property type="molecule type" value="Genomic_DNA"/>
</dbReference>
<evidence type="ECO:0000256" key="5">
    <source>
        <dbReference type="ARBA" id="ARBA00023004"/>
    </source>
</evidence>
<comment type="subcellular location">
    <subcellularLocation>
        <location evidence="1">Cell envelope</location>
    </subcellularLocation>
</comment>
<evidence type="ECO:0000313" key="11">
    <source>
        <dbReference type="Proteomes" id="UP000472676"/>
    </source>
</evidence>
<dbReference type="GO" id="GO:0020037">
    <property type="term" value="F:heme binding"/>
    <property type="evidence" value="ECO:0007669"/>
    <property type="project" value="InterPro"/>
</dbReference>
<dbReference type="RefSeq" id="WP_166251004.1">
    <property type="nucleotide sequence ID" value="NZ_JAAMOW010000001.1"/>
</dbReference>
<dbReference type="PROSITE" id="PS51007">
    <property type="entry name" value="CYTC"/>
    <property type="match status" value="1"/>
</dbReference>
<comment type="caution">
    <text evidence="10">The sequence shown here is derived from an EMBL/GenBank/DDBJ whole genome shotgun (WGS) entry which is preliminary data.</text>
</comment>
<keyword evidence="8" id="KW-0732">Signal</keyword>
<keyword evidence="3 6" id="KW-0479">Metal-binding</keyword>
<evidence type="ECO:0000256" key="4">
    <source>
        <dbReference type="ARBA" id="ARBA00023002"/>
    </source>
</evidence>
<evidence type="ECO:0000256" key="3">
    <source>
        <dbReference type="ARBA" id="ARBA00022723"/>
    </source>
</evidence>
<feature type="region of interest" description="Disordered" evidence="7">
    <location>
        <begin position="506"/>
        <end position="527"/>
    </location>
</feature>
<keyword evidence="10" id="KW-0575">Peroxidase</keyword>
<proteinExistence type="predicted"/>